<proteinExistence type="inferred from homology"/>
<evidence type="ECO:0000256" key="3">
    <source>
        <dbReference type="ARBA" id="ARBA00012030"/>
    </source>
</evidence>
<evidence type="ECO:0000256" key="9">
    <source>
        <dbReference type="ARBA" id="ARBA00023004"/>
    </source>
</evidence>
<keyword evidence="15" id="KW-1185">Reference proteome</keyword>
<dbReference type="GO" id="GO:0051539">
    <property type="term" value="F:4 iron, 4 sulfur cluster binding"/>
    <property type="evidence" value="ECO:0007669"/>
    <property type="project" value="UniProtKB-KW"/>
</dbReference>
<dbReference type="GO" id="GO:0004844">
    <property type="term" value="F:uracil DNA N-glycosylase activity"/>
    <property type="evidence" value="ECO:0007669"/>
    <property type="project" value="UniProtKB-EC"/>
</dbReference>
<dbReference type="AlphaFoldDB" id="A0A2N3PTT9"/>
<dbReference type="Gene3D" id="3.40.470.10">
    <property type="entry name" value="Uracil-DNA glycosylase-like domain"/>
    <property type="match status" value="1"/>
</dbReference>
<evidence type="ECO:0000259" key="13">
    <source>
        <dbReference type="SMART" id="SM00986"/>
    </source>
</evidence>
<evidence type="ECO:0000313" key="15">
    <source>
        <dbReference type="Proteomes" id="UP000233293"/>
    </source>
</evidence>
<name>A0A2N3PTT9_9PROT</name>
<evidence type="ECO:0000256" key="5">
    <source>
        <dbReference type="ARBA" id="ARBA00022485"/>
    </source>
</evidence>
<gene>
    <name evidence="14" type="ORF">CWS72_14920</name>
</gene>
<evidence type="ECO:0000256" key="11">
    <source>
        <dbReference type="ARBA" id="ARBA00023204"/>
    </source>
</evidence>
<comment type="catalytic activity">
    <reaction evidence="1">
        <text>Hydrolyzes single-stranded DNA or mismatched double-stranded DNA and polynucleotides, releasing free uracil.</text>
        <dbReference type="EC" id="3.2.2.27"/>
    </reaction>
</comment>
<keyword evidence="10" id="KW-0411">Iron-sulfur</keyword>
<comment type="caution">
    <text evidence="14">The sequence shown here is derived from an EMBL/GenBank/DDBJ whole genome shotgun (WGS) entry which is preliminary data.</text>
</comment>
<dbReference type="InterPro" id="IPR005122">
    <property type="entry name" value="Uracil-DNA_glycosylase-like"/>
</dbReference>
<dbReference type="OrthoDB" id="5290748at2"/>
<dbReference type="EC" id="3.2.2.27" evidence="3"/>
<evidence type="ECO:0000256" key="4">
    <source>
        <dbReference type="ARBA" id="ARBA00019403"/>
    </source>
</evidence>
<evidence type="ECO:0000256" key="12">
    <source>
        <dbReference type="SAM" id="MobiDB-lite"/>
    </source>
</evidence>
<dbReference type="Pfam" id="PF03167">
    <property type="entry name" value="UDG"/>
    <property type="match status" value="1"/>
</dbReference>
<evidence type="ECO:0000256" key="10">
    <source>
        <dbReference type="ARBA" id="ARBA00023014"/>
    </source>
</evidence>
<keyword evidence="9" id="KW-0408">Iron</keyword>
<dbReference type="CDD" id="cd10030">
    <property type="entry name" value="UDG-F4_TTUDGA_SPO1dp_like"/>
    <property type="match status" value="1"/>
</dbReference>
<dbReference type="InterPro" id="IPR036895">
    <property type="entry name" value="Uracil-DNA_glycosylase-like_sf"/>
</dbReference>
<dbReference type="InterPro" id="IPR005273">
    <property type="entry name" value="Ura-DNA_glyco_family4"/>
</dbReference>
<feature type="domain" description="Uracil-DNA glycosylase-like" evidence="13">
    <location>
        <begin position="111"/>
        <end position="263"/>
    </location>
</feature>
<organism evidence="14 15">
    <name type="scientific">Telmatospirillum siberiense</name>
    <dbReference type="NCBI Taxonomy" id="382514"/>
    <lineage>
        <taxon>Bacteria</taxon>
        <taxon>Pseudomonadati</taxon>
        <taxon>Pseudomonadota</taxon>
        <taxon>Alphaproteobacteria</taxon>
        <taxon>Rhodospirillales</taxon>
        <taxon>Rhodospirillaceae</taxon>
        <taxon>Telmatospirillum</taxon>
    </lineage>
</organism>
<dbReference type="Proteomes" id="UP000233293">
    <property type="component" value="Unassembled WGS sequence"/>
</dbReference>
<reference evidence="15" key="1">
    <citation type="submission" date="2017-12" db="EMBL/GenBank/DDBJ databases">
        <title>Draft genome sequence of Telmatospirillum siberiense 26-4b1T, an acidotolerant peatland alphaproteobacterium potentially involved in sulfur cycling.</title>
        <authorList>
            <person name="Hausmann B."/>
            <person name="Pjevac P."/>
            <person name="Schreck K."/>
            <person name="Herbold C.W."/>
            <person name="Daims H."/>
            <person name="Wagner M."/>
            <person name="Pester M."/>
            <person name="Loy A."/>
        </authorList>
    </citation>
    <scope>NUCLEOTIDE SEQUENCE [LARGE SCALE GENOMIC DNA]</scope>
    <source>
        <strain evidence="15">26-4b1</strain>
    </source>
</reference>
<keyword evidence="8" id="KW-0378">Hydrolase</keyword>
<evidence type="ECO:0000256" key="7">
    <source>
        <dbReference type="ARBA" id="ARBA00022763"/>
    </source>
</evidence>
<accession>A0A2N3PTT9</accession>
<evidence type="ECO:0000256" key="1">
    <source>
        <dbReference type="ARBA" id="ARBA00001400"/>
    </source>
</evidence>
<keyword evidence="7" id="KW-0227">DNA damage</keyword>
<keyword evidence="5" id="KW-0004">4Fe-4S</keyword>
<dbReference type="EMBL" id="PIUM01000017">
    <property type="protein sequence ID" value="PKU23819.1"/>
    <property type="molecule type" value="Genomic_DNA"/>
</dbReference>
<dbReference type="PANTHER" id="PTHR33693">
    <property type="entry name" value="TYPE-5 URACIL-DNA GLYCOSYLASE"/>
    <property type="match status" value="1"/>
</dbReference>
<dbReference type="NCBIfam" id="TIGR00758">
    <property type="entry name" value="UDG_fam4"/>
    <property type="match status" value="1"/>
</dbReference>
<keyword evidence="11" id="KW-0234">DNA repair</keyword>
<comment type="similarity">
    <text evidence="2">Belongs to the uracil-DNA glycosylase (UDG) superfamily. Type 4 (UDGa) family.</text>
</comment>
<protein>
    <recommendedName>
        <fullName evidence="4">Type-4 uracil-DNA glycosylase</fullName>
        <ecNumber evidence="3">3.2.2.27</ecNumber>
    </recommendedName>
</protein>
<feature type="compositionally biased region" description="Pro residues" evidence="12">
    <location>
        <begin position="44"/>
        <end position="54"/>
    </location>
</feature>
<sequence length="274" mass="30074">MQPQTSSAMTPAQILRWYIEAGVDEATGEEPLDRYALAQMAPARPIPQPPPPSRPSTSFPAAAMPARTNKDGNRATAAHLAMECKNLDELRSAMEAYDGCALKRTCQRLVFADGNPQGRVMLIGEAPGADEDRLGLPFVGASGKLLDRMLASIGLDRNDAYITNVVPWRPPGNRKPEPTEVELCLPFISRHIELVSPEILVFLGGAPATALLAKHDAISRLRGRWYDYSSSGLPRPVAAMPTYHPAYLLRTPHAKREAWSDFLSIRKKLDSHTE</sequence>
<dbReference type="PANTHER" id="PTHR33693:SF1">
    <property type="entry name" value="TYPE-4 URACIL-DNA GLYCOSYLASE"/>
    <property type="match status" value="1"/>
</dbReference>
<dbReference type="SMART" id="SM00987">
    <property type="entry name" value="UreE_C"/>
    <property type="match status" value="1"/>
</dbReference>
<dbReference type="InterPro" id="IPR051536">
    <property type="entry name" value="UDG_Type-4/5"/>
</dbReference>
<feature type="region of interest" description="Disordered" evidence="12">
    <location>
        <begin position="42"/>
        <end position="62"/>
    </location>
</feature>
<keyword evidence="6" id="KW-0479">Metal-binding</keyword>
<dbReference type="GO" id="GO:0046872">
    <property type="term" value="F:metal ion binding"/>
    <property type="evidence" value="ECO:0007669"/>
    <property type="project" value="UniProtKB-KW"/>
</dbReference>
<evidence type="ECO:0000256" key="6">
    <source>
        <dbReference type="ARBA" id="ARBA00022723"/>
    </source>
</evidence>
<dbReference type="SUPFAM" id="SSF52141">
    <property type="entry name" value="Uracil-DNA glycosylase-like"/>
    <property type="match status" value="1"/>
</dbReference>
<evidence type="ECO:0000313" key="14">
    <source>
        <dbReference type="EMBL" id="PKU23819.1"/>
    </source>
</evidence>
<evidence type="ECO:0000256" key="8">
    <source>
        <dbReference type="ARBA" id="ARBA00022801"/>
    </source>
</evidence>
<evidence type="ECO:0000256" key="2">
    <source>
        <dbReference type="ARBA" id="ARBA00006521"/>
    </source>
</evidence>
<dbReference type="GO" id="GO:0006281">
    <property type="term" value="P:DNA repair"/>
    <property type="evidence" value="ECO:0007669"/>
    <property type="project" value="UniProtKB-KW"/>
</dbReference>
<dbReference type="SMART" id="SM00986">
    <property type="entry name" value="UDG"/>
    <property type="match status" value="1"/>
</dbReference>